<gene>
    <name evidence="3" type="ORF">SAMN05216214_10514</name>
</gene>
<dbReference type="Proteomes" id="UP000185766">
    <property type="component" value="Unassembled WGS sequence"/>
</dbReference>
<feature type="domain" description="Transglutaminase-like" evidence="2">
    <location>
        <begin position="400"/>
        <end position="471"/>
    </location>
</feature>
<dbReference type="STRING" id="1429083.GCA_001885685_01413"/>
<dbReference type="Pfam" id="PF01841">
    <property type="entry name" value="Transglut_core"/>
    <property type="match status" value="1"/>
</dbReference>
<keyword evidence="1" id="KW-1133">Transmembrane helix</keyword>
<feature type="transmembrane region" description="Helical" evidence="1">
    <location>
        <begin position="104"/>
        <end position="122"/>
    </location>
</feature>
<feature type="transmembrane region" description="Helical" evidence="1">
    <location>
        <begin position="79"/>
        <end position="97"/>
    </location>
</feature>
<dbReference type="RefSeq" id="WP_074866176.1">
    <property type="nucleotide sequence ID" value="NZ_FOAS01000005.1"/>
</dbReference>
<evidence type="ECO:0000256" key="1">
    <source>
        <dbReference type="SAM" id="Phobius"/>
    </source>
</evidence>
<dbReference type="EMBL" id="FOAS01000005">
    <property type="protein sequence ID" value="SEK76740.1"/>
    <property type="molecule type" value="Genomic_DNA"/>
</dbReference>
<feature type="transmembrane region" description="Helical" evidence="1">
    <location>
        <begin position="128"/>
        <end position="146"/>
    </location>
</feature>
<dbReference type="PANTHER" id="PTHR42736">
    <property type="entry name" value="PROTEIN-GLUTAMINE GAMMA-GLUTAMYLTRANSFERASE"/>
    <property type="match status" value="1"/>
</dbReference>
<sequence length="669" mass="75715">MSASLIPRISLTWLLVAQALVIIPHLLHVPSWLIPLWLLCAVWRVQIFRQRADFPPAWLKGLLLLGVTAGVLLSHGTLLGLDAGVTLLLCTFVLKLVEMRKARDAQVLITMGLFAVVTSYLFEDSLLSFAYSLLPISALIAALIGMQQSSFNQRPWATWRLAAGLLLQALPLMLLLFVFFPRIGPLWTMPTADKARTGLAESMSPADVAELSRSGELAFRVEFDQAIPPNAQRYWRALTLEDFDGRRWSQAEFTRQARAPLPDWQAQGEPLDYQVLMQPTGQPWLFALDTAAPPDSAGRQAVDFRVQRGRPIEQALLYRMRSWPEAVRQAQLPSLQYRLNLRLPRGFDPRTRAWAAELSQRFGSDQQGLVNEVLKHFNQQPFHYTLRPPLYGQHSVDEFLFDGRRGFCAHYAGAMVVVLRAAGIPARVVAGYQGGEVNEAGNYLLIHQFDAHAWVEYWQPGTGWQSVDPTYQVAPERIEQGIEQALAEEGSFLEGDLLAGAQLRKLAWLNQLRLAWDDLNYSWQRLVLGYQGEQQMQWLASWLGTVDWQQLGLTLVAVIAVLLVLLGVWLVKPWQARPVAQQRYLLAAERLLATQGLVRDSGEGVRRFSQRAQVSLPAQAAAIKAFYREYEQQVFAAESVDEAALKLRYLRLRQALPWWQRWRGKKNAD</sequence>
<dbReference type="PANTHER" id="PTHR42736:SF1">
    <property type="entry name" value="PROTEIN-GLUTAMINE GAMMA-GLUTAMYLTRANSFERASE"/>
    <property type="match status" value="1"/>
</dbReference>
<dbReference type="InterPro" id="IPR002931">
    <property type="entry name" value="Transglutaminase-like"/>
</dbReference>
<dbReference type="Pfam" id="PF11992">
    <property type="entry name" value="TgpA_N"/>
    <property type="match status" value="1"/>
</dbReference>
<dbReference type="SUPFAM" id="SSF54001">
    <property type="entry name" value="Cysteine proteinases"/>
    <property type="match status" value="1"/>
</dbReference>
<dbReference type="InterPro" id="IPR038765">
    <property type="entry name" value="Papain-like_cys_pep_sf"/>
</dbReference>
<reference evidence="3 4" key="1">
    <citation type="submission" date="2016-10" db="EMBL/GenBank/DDBJ databases">
        <authorList>
            <person name="de Groot N.N."/>
        </authorList>
    </citation>
    <scope>NUCLEOTIDE SEQUENCE [LARGE SCALE GENOMIC DNA]</scope>
    <source>
        <strain evidence="3 4">JCM 19513</strain>
    </source>
</reference>
<accession>A0A1H7JS04</accession>
<dbReference type="Gene3D" id="3.10.620.30">
    <property type="match status" value="1"/>
</dbReference>
<dbReference type="InterPro" id="IPR021878">
    <property type="entry name" value="TgpA_N"/>
</dbReference>
<proteinExistence type="predicted"/>
<organism evidence="3 4">
    <name type="scientific">Atopomonas hussainii</name>
    <dbReference type="NCBI Taxonomy" id="1429083"/>
    <lineage>
        <taxon>Bacteria</taxon>
        <taxon>Pseudomonadati</taxon>
        <taxon>Pseudomonadota</taxon>
        <taxon>Gammaproteobacteria</taxon>
        <taxon>Pseudomonadales</taxon>
        <taxon>Pseudomonadaceae</taxon>
        <taxon>Atopomonas</taxon>
    </lineage>
</organism>
<evidence type="ECO:0000313" key="4">
    <source>
        <dbReference type="Proteomes" id="UP000185766"/>
    </source>
</evidence>
<dbReference type="InterPro" id="IPR052901">
    <property type="entry name" value="Bact_TGase-like"/>
</dbReference>
<feature type="transmembrane region" description="Helical" evidence="1">
    <location>
        <begin position="158"/>
        <end position="180"/>
    </location>
</feature>
<evidence type="ECO:0000313" key="3">
    <source>
        <dbReference type="EMBL" id="SEK76740.1"/>
    </source>
</evidence>
<dbReference type="SMART" id="SM00460">
    <property type="entry name" value="TGc"/>
    <property type="match status" value="1"/>
</dbReference>
<dbReference type="AlphaFoldDB" id="A0A1H7JS04"/>
<keyword evidence="1" id="KW-0472">Membrane</keyword>
<keyword evidence="1" id="KW-0812">Transmembrane</keyword>
<protein>
    <submittedName>
        <fullName evidence="3">Transglutaminase-like superfamily protein</fullName>
    </submittedName>
</protein>
<evidence type="ECO:0000259" key="2">
    <source>
        <dbReference type="SMART" id="SM00460"/>
    </source>
</evidence>
<feature type="transmembrane region" description="Helical" evidence="1">
    <location>
        <begin position="551"/>
        <end position="571"/>
    </location>
</feature>
<name>A0A1H7JS04_9GAMM</name>
<keyword evidence="4" id="KW-1185">Reference proteome</keyword>